<sequence>RFKLIIGQLQLDNQLPLSIMPVVLATESMPDSNHPVFKANIAVSNVTSNGIQVYPHVYIRVTDQTWRLNIHEPIVWALVDFYNNLRFTGTSSSSTVTEVDPEIRIE</sequence>
<accession>A0A452YV74</accession>
<reference evidence="1" key="5">
    <citation type="journal article" date="2021" name="G3 (Bethesda)">
        <title>Aegilops tauschii genome assembly Aet v5.0 features greater sequence contiguity and improved annotation.</title>
        <authorList>
            <person name="Wang L."/>
            <person name="Zhu T."/>
            <person name="Rodriguez J.C."/>
            <person name="Deal K.R."/>
            <person name="Dubcovsky J."/>
            <person name="McGuire P.E."/>
            <person name="Lux T."/>
            <person name="Spannagl M."/>
            <person name="Mayer K.F.X."/>
            <person name="Baldrich P."/>
            <person name="Meyers B.C."/>
            <person name="Huo N."/>
            <person name="Gu Y.Q."/>
            <person name="Zhou H."/>
            <person name="Devos K.M."/>
            <person name="Bennetzen J.L."/>
            <person name="Unver T."/>
            <person name="Budak H."/>
            <person name="Gulick P.J."/>
            <person name="Galiba G."/>
            <person name="Kalapos B."/>
            <person name="Nelson D.R."/>
            <person name="Li P."/>
            <person name="You F.M."/>
            <person name="Luo M.C."/>
            <person name="Dvorak J."/>
        </authorList>
    </citation>
    <scope>NUCLEOTIDE SEQUENCE [LARGE SCALE GENOMIC DNA]</scope>
    <source>
        <strain evidence="1">cv. AL8/78</strain>
    </source>
</reference>
<reference evidence="2" key="2">
    <citation type="journal article" date="2017" name="Nat. Plants">
        <title>The Aegilops tauschii genome reveals multiple impacts of transposons.</title>
        <authorList>
            <person name="Zhao G."/>
            <person name="Zou C."/>
            <person name="Li K."/>
            <person name="Wang K."/>
            <person name="Li T."/>
            <person name="Gao L."/>
            <person name="Zhang X."/>
            <person name="Wang H."/>
            <person name="Yang Z."/>
            <person name="Liu X."/>
            <person name="Jiang W."/>
            <person name="Mao L."/>
            <person name="Kong X."/>
            <person name="Jiao Y."/>
            <person name="Jia J."/>
        </authorList>
    </citation>
    <scope>NUCLEOTIDE SEQUENCE [LARGE SCALE GENOMIC DNA]</scope>
    <source>
        <strain evidence="2">cv. AL8/78</strain>
    </source>
</reference>
<reference evidence="1" key="4">
    <citation type="submission" date="2019-03" db="UniProtKB">
        <authorList>
            <consortium name="EnsemblPlants"/>
        </authorList>
    </citation>
    <scope>IDENTIFICATION</scope>
</reference>
<dbReference type="PANTHER" id="PTHR16166:SF137">
    <property type="entry name" value="PLECKSTRIN HOMOLOGY (PH) DOMAIN-CONTAINING PROTEIN"/>
    <property type="match status" value="1"/>
</dbReference>
<dbReference type="InterPro" id="IPR026847">
    <property type="entry name" value="VPS13"/>
</dbReference>
<evidence type="ECO:0000313" key="2">
    <source>
        <dbReference type="Proteomes" id="UP000015105"/>
    </source>
</evidence>
<dbReference type="GO" id="GO:0045053">
    <property type="term" value="P:protein retention in Golgi apparatus"/>
    <property type="evidence" value="ECO:0007669"/>
    <property type="project" value="TreeGrafter"/>
</dbReference>
<dbReference type="Gramene" id="AET1Gv20542000.53">
    <property type="protein sequence ID" value="AET1Gv20542000.53"/>
    <property type="gene ID" value="AET1Gv20542000"/>
</dbReference>
<evidence type="ECO:0000313" key="1">
    <source>
        <dbReference type="EnsemblPlants" id="AET1Gv20542000.53"/>
    </source>
</evidence>
<dbReference type="PANTHER" id="PTHR16166">
    <property type="entry name" value="VACUOLAR PROTEIN SORTING-ASSOCIATED PROTEIN VPS13"/>
    <property type="match status" value="1"/>
</dbReference>
<reference evidence="1" key="3">
    <citation type="journal article" date="2017" name="Nature">
        <title>Genome sequence of the progenitor of the wheat D genome Aegilops tauschii.</title>
        <authorList>
            <person name="Luo M.C."/>
            <person name="Gu Y.Q."/>
            <person name="Puiu D."/>
            <person name="Wang H."/>
            <person name="Twardziok S.O."/>
            <person name="Deal K.R."/>
            <person name="Huo N."/>
            <person name="Zhu T."/>
            <person name="Wang L."/>
            <person name="Wang Y."/>
            <person name="McGuire P.E."/>
            <person name="Liu S."/>
            <person name="Long H."/>
            <person name="Ramasamy R.K."/>
            <person name="Rodriguez J.C."/>
            <person name="Van S.L."/>
            <person name="Yuan L."/>
            <person name="Wang Z."/>
            <person name="Xia Z."/>
            <person name="Xiao L."/>
            <person name="Anderson O.D."/>
            <person name="Ouyang S."/>
            <person name="Liang Y."/>
            <person name="Zimin A.V."/>
            <person name="Pertea G."/>
            <person name="Qi P."/>
            <person name="Bennetzen J.L."/>
            <person name="Dai X."/>
            <person name="Dawson M.W."/>
            <person name="Muller H.G."/>
            <person name="Kugler K."/>
            <person name="Rivarola-Duarte L."/>
            <person name="Spannagl M."/>
            <person name="Mayer K.F.X."/>
            <person name="Lu F.H."/>
            <person name="Bevan M.W."/>
            <person name="Leroy P."/>
            <person name="Li P."/>
            <person name="You F.M."/>
            <person name="Sun Q."/>
            <person name="Liu Z."/>
            <person name="Lyons E."/>
            <person name="Wicker T."/>
            <person name="Salzberg S.L."/>
            <person name="Devos K.M."/>
            <person name="Dvorak J."/>
        </authorList>
    </citation>
    <scope>NUCLEOTIDE SEQUENCE [LARGE SCALE GENOMIC DNA]</scope>
    <source>
        <strain evidence="1">cv. AL8/78</strain>
    </source>
</reference>
<dbReference type="Proteomes" id="UP000015105">
    <property type="component" value="Chromosome 1D"/>
</dbReference>
<dbReference type="AlphaFoldDB" id="A0A452YV74"/>
<organism evidence="1 2">
    <name type="scientific">Aegilops tauschii subsp. strangulata</name>
    <name type="common">Goatgrass</name>
    <dbReference type="NCBI Taxonomy" id="200361"/>
    <lineage>
        <taxon>Eukaryota</taxon>
        <taxon>Viridiplantae</taxon>
        <taxon>Streptophyta</taxon>
        <taxon>Embryophyta</taxon>
        <taxon>Tracheophyta</taxon>
        <taxon>Spermatophyta</taxon>
        <taxon>Magnoliopsida</taxon>
        <taxon>Liliopsida</taxon>
        <taxon>Poales</taxon>
        <taxon>Poaceae</taxon>
        <taxon>BOP clade</taxon>
        <taxon>Pooideae</taxon>
        <taxon>Triticodae</taxon>
        <taxon>Triticeae</taxon>
        <taxon>Triticinae</taxon>
        <taxon>Aegilops</taxon>
    </lineage>
</organism>
<protein>
    <submittedName>
        <fullName evidence="1">Uncharacterized protein</fullName>
    </submittedName>
</protein>
<dbReference type="EnsemblPlants" id="AET1Gv20542000.53">
    <property type="protein sequence ID" value="AET1Gv20542000.53"/>
    <property type="gene ID" value="AET1Gv20542000"/>
</dbReference>
<proteinExistence type="predicted"/>
<keyword evidence="2" id="KW-1185">Reference proteome</keyword>
<reference evidence="2" key="1">
    <citation type="journal article" date="2014" name="Science">
        <title>Ancient hybridizations among the ancestral genomes of bread wheat.</title>
        <authorList>
            <consortium name="International Wheat Genome Sequencing Consortium,"/>
            <person name="Marcussen T."/>
            <person name="Sandve S.R."/>
            <person name="Heier L."/>
            <person name="Spannagl M."/>
            <person name="Pfeifer M."/>
            <person name="Jakobsen K.S."/>
            <person name="Wulff B.B."/>
            <person name="Steuernagel B."/>
            <person name="Mayer K.F."/>
            <person name="Olsen O.A."/>
        </authorList>
    </citation>
    <scope>NUCLEOTIDE SEQUENCE [LARGE SCALE GENOMIC DNA]</scope>
    <source>
        <strain evidence="2">cv. AL8/78</strain>
    </source>
</reference>
<dbReference type="GO" id="GO:0006623">
    <property type="term" value="P:protein targeting to vacuole"/>
    <property type="evidence" value="ECO:0007669"/>
    <property type="project" value="TreeGrafter"/>
</dbReference>
<name>A0A452YV74_AEGTS</name>